<dbReference type="Proteomes" id="UP000295804">
    <property type="component" value="Unassembled WGS sequence"/>
</dbReference>
<evidence type="ECO:0000313" key="1">
    <source>
        <dbReference type="EMBL" id="TDV34550.1"/>
    </source>
</evidence>
<comment type="caution">
    <text evidence="1">The sequence shown here is derived from an EMBL/GenBank/DDBJ whole genome shotgun (WGS) entry which is preliminary data.</text>
</comment>
<organism evidence="1 2">
    <name type="scientific">Pseudomonas helmanticensis</name>
    <dbReference type="NCBI Taxonomy" id="1471381"/>
    <lineage>
        <taxon>Bacteria</taxon>
        <taxon>Pseudomonadati</taxon>
        <taxon>Pseudomonadota</taxon>
        <taxon>Gammaproteobacteria</taxon>
        <taxon>Pseudomonadales</taxon>
        <taxon>Pseudomonadaceae</taxon>
        <taxon>Pseudomonas</taxon>
    </lineage>
</organism>
<sequence length="181" mass="19391">MNYSVVVELKDADASGARKAVISHYNNGDAINSQPDVVVTAYSNTANGKYETVTGFDDVEGDGDIDDDDASYYALAADLASAVVGLSAVGEGRRYRCILLSFGSQISNSRLADVNIGLFNVSNQDLNQPDAVVTVRDYSNGLYKTVLGSTDADSDGDIDLDDQFIFRKIAGSFASMRDFKI</sequence>
<accession>A0A4R7UQI9</accession>
<dbReference type="RefSeq" id="WP_134178469.1">
    <property type="nucleotide sequence ID" value="NZ_SOCQ01000033.1"/>
</dbReference>
<dbReference type="EMBL" id="SOCQ01000033">
    <property type="protein sequence ID" value="TDV34550.1"/>
    <property type="molecule type" value="Genomic_DNA"/>
</dbReference>
<dbReference type="AlphaFoldDB" id="A0A4R7UQI9"/>
<reference evidence="1 2" key="1">
    <citation type="submission" date="2019-03" db="EMBL/GenBank/DDBJ databases">
        <title>Genomic analyses of the natural microbiome of Caenorhabditis elegans.</title>
        <authorList>
            <person name="Samuel B."/>
        </authorList>
    </citation>
    <scope>NUCLEOTIDE SEQUENCE [LARGE SCALE GENOMIC DNA]</scope>
    <source>
        <strain evidence="1 2">BIGb0525</strain>
    </source>
</reference>
<gene>
    <name evidence="1" type="ORF">EDF87_13316</name>
</gene>
<evidence type="ECO:0000313" key="2">
    <source>
        <dbReference type="Proteomes" id="UP000295804"/>
    </source>
</evidence>
<protein>
    <submittedName>
        <fullName evidence="1">Uncharacterized protein</fullName>
    </submittedName>
</protein>
<proteinExistence type="predicted"/>
<name>A0A4R7UQI9_9PSED</name>